<dbReference type="PANTHER" id="PTHR37421">
    <property type="entry name" value="UPF0260 PROTEIN YCGN"/>
    <property type="match status" value="1"/>
</dbReference>
<comment type="similarity">
    <text evidence="1">Belongs to the UPF0260 family.</text>
</comment>
<proteinExistence type="inferred from homology"/>
<dbReference type="Pfam" id="PF03692">
    <property type="entry name" value="CxxCxxCC"/>
    <property type="match status" value="1"/>
</dbReference>
<sequence>MTRQAPFYKTKTLAQMSEAEWESLCDGCGQCCTVSLIDEDDPDGEVLRTCIGCELLDLQTVRCTDYASRHERVPSCVKLTPGNVAALSWMPQTCAYRLIAEGKPLFDWHPLVSGRADSVVEAGVSVKGSLVSERDVDEEDFEDYVRG</sequence>
<dbReference type="PANTHER" id="PTHR37421:SF1">
    <property type="entry name" value="UPF0260 PROTEIN YCGN"/>
    <property type="match status" value="1"/>
</dbReference>
<protein>
    <recommendedName>
        <fullName evidence="1">UPF0260 protein X907_2084</fullName>
    </recommendedName>
</protein>
<dbReference type="Proteomes" id="UP000286954">
    <property type="component" value="Chromosome"/>
</dbReference>
<keyword evidence="3" id="KW-1185">Reference proteome</keyword>
<dbReference type="InterPro" id="IPR008228">
    <property type="entry name" value="UCP006173"/>
</dbReference>
<dbReference type="NCBIfam" id="NF003507">
    <property type="entry name" value="PRK05170.2-5"/>
    <property type="match status" value="1"/>
</dbReference>
<gene>
    <name evidence="2" type="ORF">X907_2084</name>
</gene>
<dbReference type="RefSeq" id="WP_127567682.1">
    <property type="nucleotide sequence ID" value="NZ_BMFB01000001.1"/>
</dbReference>
<evidence type="ECO:0000313" key="2">
    <source>
        <dbReference type="EMBL" id="AZU04607.1"/>
    </source>
</evidence>
<evidence type="ECO:0000256" key="1">
    <source>
        <dbReference type="HAMAP-Rule" id="MF_00676"/>
    </source>
</evidence>
<organism evidence="2 3">
    <name type="scientific">Glycocaulis alkaliphilus</name>
    <dbReference type="NCBI Taxonomy" id="1434191"/>
    <lineage>
        <taxon>Bacteria</taxon>
        <taxon>Pseudomonadati</taxon>
        <taxon>Pseudomonadota</taxon>
        <taxon>Alphaproteobacteria</taxon>
        <taxon>Maricaulales</taxon>
        <taxon>Maricaulaceae</taxon>
        <taxon>Glycocaulis</taxon>
    </lineage>
</organism>
<dbReference type="OrthoDB" id="9786855at2"/>
<accession>A0A3T0EBN0</accession>
<dbReference type="NCBIfam" id="NF003501">
    <property type="entry name" value="PRK05170.1-5"/>
    <property type="match status" value="1"/>
</dbReference>
<evidence type="ECO:0000313" key="3">
    <source>
        <dbReference type="Proteomes" id="UP000286954"/>
    </source>
</evidence>
<dbReference type="KEGG" id="gak:X907_2084"/>
<dbReference type="HAMAP" id="MF_00676">
    <property type="entry name" value="UPF0260"/>
    <property type="match status" value="1"/>
</dbReference>
<dbReference type="AlphaFoldDB" id="A0A3T0EBN0"/>
<dbReference type="PIRSF" id="PIRSF006173">
    <property type="entry name" value="UCP006173"/>
    <property type="match status" value="1"/>
</dbReference>
<dbReference type="EMBL" id="CP018911">
    <property type="protein sequence ID" value="AZU04607.1"/>
    <property type="molecule type" value="Genomic_DNA"/>
</dbReference>
<reference evidence="2 3" key="1">
    <citation type="submission" date="2016-12" db="EMBL/GenBank/DDBJ databases">
        <title>The genome of dimorphic prosthecate Glycocaulis alkaliphilus 6b-8t, isolated from crude oil dictates its adaptability in petroleum environments.</title>
        <authorList>
            <person name="Wu X.-L."/>
            <person name="Geng S."/>
        </authorList>
    </citation>
    <scope>NUCLEOTIDE SEQUENCE [LARGE SCALE GENOMIC DNA]</scope>
    <source>
        <strain evidence="2 3">6B-8</strain>
    </source>
</reference>
<name>A0A3T0EBN0_9PROT</name>
<dbReference type="InterPro" id="IPR005358">
    <property type="entry name" value="Puta_zinc/iron-chelating_dom"/>
</dbReference>